<reference evidence="3" key="1">
    <citation type="journal article" date="2011" name="Nat. Biotechnol.">
        <title>The genomic sequence of the Chinese hamster ovary (CHO)-K1 cell line.</title>
        <authorList>
            <person name="Xu X."/>
            <person name="Nagarajan H."/>
            <person name="Lewis N.E."/>
            <person name="Pan S."/>
            <person name="Cai Z."/>
            <person name="Liu X."/>
            <person name="Chen W."/>
            <person name="Xie M."/>
            <person name="Wang W."/>
            <person name="Hammond S."/>
            <person name="Andersen M.R."/>
            <person name="Neff N."/>
            <person name="Passarelli B."/>
            <person name="Koh W."/>
            <person name="Fan H.C."/>
            <person name="Wang J."/>
            <person name="Gui Y."/>
            <person name="Lee K.H."/>
            <person name="Betenbaugh M.J."/>
            <person name="Quake S.R."/>
            <person name="Famili I."/>
            <person name="Palsson B.O."/>
            <person name="Wang J."/>
        </authorList>
    </citation>
    <scope>NUCLEOTIDE SEQUENCE [LARGE SCALE GENOMIC DNA]</scope>
    <source>
        <strain evidence="3">CHO K1 cell line</strain>
    </source>
</reference>
<dbReference type="EMBL" id="JH000227">
    <property type="protein sequence ID" value="EGV94925.1"/>
    <property type="molecule type" value="Genomic_DNA"/>
</dbReference>
<dbReference type="InParanoid" id="G3H9D6"/>
<name>G3H9D6_CRIGR</name>
<organism evidence="2 3">
    <name type="scientific">Cricetulus griseus</name>
    <name type="common">Chinese hamster</name>
    <name type="synonym">Cricetulus barabensis griseus</name>
    <dbReference type="NCBI Taxonomy" id="10029"/>
    <lineage>
        <taxon>Eukaryota</taxon>
        <taxon>Metazoa</taxon>
        <taxon>Chordata</taxon>
        <taxon>Craniata</taxon>
        <taxon>Vertebrata</taxon>
        <taxon>Euteleostomi</taxon>
        <taxon>Mammalia</taxon>
        <taxon>Eutheria</taxon>
        <taxon>Euarchontoglires</taxon>
        <taxon>Glires</taxon>
        <taxon>Rodentia</taxon>
        <taxon>Myomorpha</taxon>
        <taxon>Muroidea</taxon>
        <taxon>Cricetidae</taxon>
        <taxon>Cricetinae</taxon>
        <taxon>Cricetulus</taxon>
    </lineage>
</organism>
<evidence type="ECO:0000313" key="2">
    <source>
        <dbReference type="EMBL" id="EGV94925.1"/>
    </source>
</evidence>
<proteinExistence type="predicted"/>
<accession>G3H9D6</accession>
<gene>
    <name evidence="2" type="ORF">I79_007004</name>
</gene>
<dbReference type="AlphaFoldDB" id="G3H9D6"/>
<protein>
    <submittedName>
        <fullName evidence="2">Uncharacterized protein</fullName>
    </submittedName>
</protein>
<dbReference type="Proteomes" id="UP000001075">
    <property type="component" value="Unassembled WGS sequence"/>
</dbReference>
<evidence type="ECO:0000256" key="1">
    <source>
        <dbReference type="SAM" id="MobiDB-lite"/>
    </source>
</evidence>
<feature type="region of interest" description="Disordered" evidence="1">
    <location>
        <begin position="1"/>
        <end position="24"/>
    </location>
</feature>
<evidence type="ECO:0000313" key="3">
    <source>
        <dbReference type="Proteomes" id="UP000001075"/>
    </source>
</evidence>
<sequence>MRTGSGKTSGHGFQDLTVGHPPLEDWRAGSATLIDPEPAALRGLRQDLPDGYVQNFIRDKTEQ</sequence>